<dbReference type="AlphaFoldDB" id="F7NKV9"/>
<keyword evidence="9" id="KW-0963">Cytoplasm</keyword>
<feature type="domain" description="Radical SAM core" evidence="10">
    <location>
        <begin position="10"/>
        <end position="246"/>
    </location>
</feature>
<dbReference type="Pfam" id="PF04055">
    <property type="entry name" value="Radical_SAM"/>
    <property type="match status" value="1"/>
</dbReference>
<dbReference type="GO" id="GO:0004109">
    <property type="term" value="F:coproporphyrinogen oxidase activity"/>
    <property type="evidence" value="ECO:0007669"/>
    <property type="project" value="InterPro"/>
</dbReference>
<comment type="subcellular location">
    <subcellularLocation>
        <location evidence="9">Cytoplasm</location>
    </subcellularLocation>
</comment>
<evidence type="ECO:0000256" key="9">
    <source>
        <dbReference type="RuleBase" id="RU364116"/>
    </source>
</evidence>
<dbReference type="eggNOG" id="COG0635">
    <property type="taxonomic scope" value="Bacteria"/>
</dbReference>
<keyword evidence="6 9" id="KW-0408">Iron</keyword>
<dbReference type="SUPFAM" id="SSF102114">
    <property type="entry name" value="Radical SAM enzymes"/>
    <property type="match status" value="1"/>
</dbReference>
<evidence type="ECO:0000256" key="7">
    <source>
        <dbReference type="ARBA" id="ARBA00023014"/>
    </source>
</evidence>
<dbReference type="EMBL" id="AFGF01000121">
    <property type="protein sequence ID" value="EGO63302.1"/>
    <property type="molecule type" value="Genomic_DNA"/>
</dbReference>
<name>F7NKV9_9FIRM</name>
<dbReference type="InterPro" id="IPR004559">
    <property type="entry name" value="HemW-like"/>
</dbReference>
<dbReference type="Pfam" id="PF06969">
    <property type="entry name" value="HemN_C"/>
    <property type="match status" value="1"/>
</dbReference>
<dbReference type="SMART" id="SM00729">
    <property type="entry name" value="Elp3"/>
    <property type="match status" value="1"/>
</dbReference>
<dbReference type="InterPro" id="IPR013785">
    <property type="entry name" value="Aldolase_TIM"/>
</dbReference>
<evidence type="ECO:0000256" key="1">
    <source>
        <dbReference type="ARBA" id="ARBA00006100"/>
    </source>
</evidence>
<dbReference type="SFLD" id="SFLDF00288">
    <property type="entry name" value="HemN-like__clustered_with_nucl"/>
    <property type="match status" value="1"/>
</dbReference>
<dbReference type="PANTHER" id="PTHR13932:SF5">
    <property type="entry name" value="RADICAL S-ADENOSYL METHIONINE DOMAIN-CONTAINING PROTEIN 1, MITOCHONDRIAL"/>
    <property type="match status" value="1"/>
</dbReference>
<evidence type="ECO:0000259" key="10">
    <source>
        <dbReference type="PROSITE" id="PS51918"/>
    </source>
</evidence>
<evidence type="ECO:0000256" key="5">
    <source>
        <dbReference type="ARBA" id="ARBA00022723"/>
    </source>
</evidence>
<dbReference type="SFLD" id="SFLDF00562">
    <property type="entry name" value="HemN-like__clustered_with_heat"/>
    <property type="match status" value="1"/>
</dbReference>
<keyword evidence="4 9" id="KW-0949">S-adenosyl-L-methionine</keyword>
<evidence type="ECO:0000256" key="4">
    <source>
        <dbReference type="ARBA" id="ARBA00022691"/>
    </source>
</evidence>
<evidence type="ECO:0000256" key="3">
    <source>
        <dbReference type="ARBA" id="ARBA00022617"/>
    </source>
</evidence>
<dbReference type="SFLD" id="SFLDS00029">
    <property type="entry name" value="Radical_SAM"/>
    <property type="match status" value="1"/>
</dbReference>
<dbReference type="InterPro" id="IPR006638">
    <property type="entry name" value="Elp3/MiaA/NifB-like_rSAM"/>
</dbReference>
<keyword evidence="9" id="KW-0004">4Fe-4S</keyword>
<proteinExistence type="inferred from homology"/>
<dbReference type="InterPro" id="IPR007197">
    <property type="entry name" value="rSAM"/>
</dbReference>
<gene>
    <name evidence="11" type="ORF">ALO_13639</name>
</gene>
<evidence type="ECO:0000256" key="6">
    <source>
        <dbReference type="ARBA" id="ARBA00023004"/>
    </source>
</evidence>
<dbReference type="Gene3D" id="3.20.20.70">
    <property type="entry name" value="Aldolase class I"/>
    <property type="match status" value="1"/>
</dbReference>
<dbReference type="GO" id="GO:0051539">
    <property type="term" value="F:4 iron, 4 sulfur cluster binding"/>
    <property type="evidence" value="ECO:0007669"/>
    <property type="project" value="UniProtKB-UniRule"/>
</dbReference>
<comment type="similarity">
    <text evidence="1">Belongs to the anaerobic coproporphyrinogen-III oxidase family. HemW subfamily.</text>
</comment>
<comment type="function">
    <text evidence="9">Probably acts as a heme chaperone, transferring heme to an unknown acceptor. Binds one molecule of heme per monomer, possibly covalently. Binds 1 [4Fe-4S] cluster. The cluster is coordinated with 3 cysteines and an exchangeable S-adenosyl-L-methionine.</text>
</comment>
<dbReference type="InterPro" id="IPR058240">
    <property type="entry name" value="rSAM_sf"/>
</dbReference>
<dbReference type="CDD" id="cd01335">
    <property type="entry name" value="Radical_SAM"/>
    <property type="match status" value="1"/>
</dbReference>
<dbReference type="RefSeq" id="WP_004096654.1">
    <property type="nucleotide sequence ID" value="NZ_AFGF01000121.1"/>
</dbReference>
<dbReference type="NCBIfam" id="TIGR00539">
    <property type="entry name" value="hemN_rel"/>
    <property type="match status" value="1"/>
</dbReference>
<comment type="caution">
    <text evidence="11">The sequence shown here is derived from an EMBL/GenBank/DDBJ whole genome shotgun (WGS) entry which is preliminary data.</text>
</comment>
<keyword evidence="3 9" id="KW-0349">Heme</keyword>
<dbReference type="STRING" id="1009370.ALO_13639"/>
<dbReference type="InterPro" id="IPR034505">
    <property type="entry name" value="Coproporphyrinogen-III_oxidase"/>
</dbReference>
<dbReference type="GO" id="GO:0006779">
    <property type="term" value="P:porphyrin-containing compound biosynthetic process"/>
    <property type="evidence" value="ECO:0007669"/>
    <property type="project" value="InterPro"/>
</dbReference>
<reference evidence="11 12" key="1">
    <citation type="journal article" date="2011" name="EMBO J.">
        <title>Structural diversity of bacterial flagellar motors.</title>
        <authorList>
            <person name="Chen S."/>
            <person name="Beeby M."/>
            <person name="Murphy G.E."/>
            <person name="Leadbetter J.R."/>
            <person name="Hendrixson D.R."/>
            <person name="Briegel A."/>
            <person name="Li Z."/>
            <person name="Shi J."/>
            <person name="Tocheva E.I."/>
            <person name="Muller A."/>
            <person name="Dobro M.J."/>
            <person name="Jensen G.J."/>
        </authorList>
    </citation>
    <scope>NUCLEOTIDE SEQUENCE [LARGE SCALE GENOMIC DNA]</scope>
    <source>
        <strain evidence="11 12">DSM 6540</strain>
    </source>
</reference>
<protein>
    <recommendedName>
        <fullName evidence="2 9">Heme chaperone HemW</fullName>
    </recommendedName>
</protein>
<organism evidence="11 12">
    <name type="scientific">Acetonema longum DSM 6540</name>
    <dbReference type="NCBI Taxonomy" id="1009370"/>
    <lineage>
        <taxon>Bacteria</taxon>
        <taxon>Bacillati</taxon>
        <taxon>Bacillota</taxon>
        <taxon>Negativicutes</taxon>
        <taxon>Acetonemataceae</taxon>
        <taxon>Acetonema</taxon>
    </lineage>
</organism>
<keyword evidence="8 9" id="KW-0143">Chaperone</keyword>
<evidence type="ECO:0000313" key="12">
    <source>
        <dbReference type="Proteomes" id="UP000003240"/>
    </source>
</evidence>
<keyword evidence="12" id="KW-1185">Reference proteome</keyword>
<dbReference type="SFLD" id="SFLDG01065">
    <property type="entry name" value="anaerobic_coproporphyrinogen-I"/>
    <property type="match status" value="1"/>
</dbReference>
<dbReference type="PANTHER" id="PTHR13932">
    <property type="entry name" value="COPROPORPHYRINIGEN III OXIDASE"/>
    <property type="match status" value="1"/>
</dbReference>
<keyword evidence="5 9" id="KW-0479">Metal-binding</keyword>
<dbReference type="PROSITE" id="PS51918">
    <property type="entry name" value="RADICAL_SAM"/>
    <property type="match status" value="1"/>
</dbReference>
<evidence type="ECO:0000313" key="11">
    <source>
        <dbReference type="EMBL" id="EGO63302.1"/>
    </source>
</evidence>
<accession>F7NKV9</accession>
<sequence>MNAEILNSMEAAQNNLGLYIHIPFCRQKCYYCDFVSYTDSEAIFPDYVAALCREIADQGGLFTHRRIDTVYIGGGTPTLLTDSLVTQIMETLSGHFHLTNNAEISMEANPGTVDRVKLKLLRSLGINRISFGVQAFQDRLLKMLGRIHTAQEGREAVVWAHQAGFDNINIDLMLGLPGQVMSDLKDSIAIACSLGVRHISAYSLTVEPTTILANQLSRGLLHLPAEEAETDMYEYVTEVLPQLGYNRYEISNYAQSDYECRHNLKYWHYQPYIGIGAAAYSFLGDKRMANNDHVAEYIERIRQGASPVAETEIIPNPIAIAEYTFLAMRTIQGLCFSDFSDRFGMDFQEYYRDVLPKLINKQLLILTDRSAFLSSAGLKYSNQIFADFLPEE</sequence>
<dbReference type="InterPro" id="IPR010723">
    <property type="entry name" value="HemN_C"/>
</dbReference>
<evidence type="ECO:0000256" key="8">
    <source>
        <dbReference type="ARBA" id="ARBA00023186"/>
    </source>
</evidence>
<dbReference type="GO" id="GO:0046872">
    <property type="term" value="F:metal ion binding"/>
    <property type="evidence" value="ECO:0007669"/>
    <property type="project" value="UniProtKB-UniRule"/>
</dbReference>
<evidence type="ECO:0000256" key="2">
    <source>
        <dbReference type="ARBA" id="ARBA00017228"/>
    </source>
</evidence>
<dbReference type="Proteomes" id="UP000003240">
    <property type="component" value="Unassembled WGS sequence"/>
</dbReference>
<dbReference type="GO" id="GO:0005737">
    <property type="term" value="C:cytoplasm"/>
    <property type="evidence" value="ECO:0007669"/>
    <property type="project" value="UniProtKB-SubCell"/>
</dbReference>
<keyword evidence="7 9" id="KW-0411">Iron-sulfur</keyword>